<evidence type="ECO:0000313" key="2">
    <source>
        <dbReference type="EMBL" id="GEU41170.1"/>
    </source>
</evidence>
<protein>
    <recommendedName>
        <fullName evidence="1">Integrase catalytic domain-containing protein</fullName>
    </recommendedName>
</protein>
<dbReference type="GO" id="GO:0015074">
    <property type="term" value="P:DNA integration"/>
    <property type="evidence" value="ECO:0007669"/>
    <property type="project" value="InterPro"/>
</dbReference>
<dbReference type="InterPro" id="IPR056924">
    <property type="entry name" value="SH3_Tf2-1"/>
</dbReference>
<dbReference type="InterPro" id="IPR050951">
    <property type="entry name" value="Retrovirus_Pol_polyprotein"/>
</dbReference>
<dbReference type="InterPro" id="IPR012337">
    <property type="entry name" value="RNaseH-like_sf"/>
</dbReference>
<feature type="domain" description="Integrase catalytic" evidence="1">
    <location>
        <begin position="64"/>
        <end position="224"/>
    </location>
</feature>
<dbReference type="PANTHER" id="PTHR37984">
    <property type="entry name" value="PROTEIN CBG26694"/>
    <property type="match status" value="1"/>
</dbReference>
<dbReference type="InterPro" id="IPR036397">
    <property type="entry name" value="RNaseH_sf"/>
</dbReference>
<dbReference type="Pfam" id="PF24626">
    <property type="entry name" value="SH3_Tf2-1"/>
    <property type="match status" value="1"/>
</dbReference>
<dbReference type="PROSITE" id="PS50994">
    <property type="entry name" value="INTEGRASE"/>
    <property type="match status" value="1"/>
</dbReference>
<comment type="caution">
    <text evidence="2">The sequence shown here is derived from an EMBL/GenBank/DDBJ whole genome shotgun (WGS) entry which is preliminary data.</text>
</comment>
<proteinExistence type="predicted"/>
<dbReference type="GO" id="GO:0003676">
    <property type="term" value="F:nucleic acid binding"/>
    <property type="evidence" value="ECO:0007669"/>
    <property type="project" value="InterPro"/>
</dbReference>
<name>A0A6L2JWW1_TANCI</name>
<dbReference type="PANTHER" id="PTHR37984:SF5">
    <property type="entry name" value="PROTEIN NYNRIN-LIKE"/>
    <property type="match status" value="1"/>
</dbReference>
<dbReference type="Gene3D" id="3.30.420.10">
    <property type="entry name" value="Ribonuclease H-like superfamily/Ribonuclease H"/>
    <property type="match status" value="1"/>
</dbReference>
<dbReference type="EMBL" id="BKCJ010001401">
    <property type="protein sequence ID" value="GEU41170.1"/>
    <property type="molecule type" value="Genomic_DNA"/>
</dbReference>
<dbReference type="SUPFAM" id="SSF53098">
    <property type="entry name" value="Ribonuclease H-like"/>
    <property type="match status" value="1"/>
</dbReference>
<reference evidence="2" key="1">
    <citation type="journal article" date="2019" name="Sci. Rep.">
        <title>Draft genome of Tanacetum cinerariifolium, the natural source of mosquito coil.</title>
        <authorList>
            <person name="Yamashiro T."/>
            <person name="Shiraishi A."/>
            <person name="Satake H."/>
            <person name="Nakayama K."/>
        </authorList>
    </citation>
    <scope>NUCLEOTIDE SEQUENCE</scope>
</reference>
<evidence type="ECO:0000259" key="1">
    <source>
        <dbReference type="PROSITE" id="PS50994"/>
    </source>
</evidence>
<dbReference type="InterPro" id="IPR001584">
    <property type="entry name" value="Integrase_cat-core"/>
</dbReference>
<gene>
    <name evidence="2" type="ORF">Tci_013148</name>
</gene>
<accession>A0A6L2JWW1</accession>
<dbReference type="AlphaFoldDB" id="A0A6L2JWW1"/>
<sequence length="357" mass="41014">MAAQLPGLQEEVLEGIFIKGLKQELRTAVRTQQPTGLGRTMELALVIDESRSGGVVETHKDKVVGTRKLSFKRMFEAEYADKKSKGYSVIMVVVDRLSKSTHFAPLKHPYTAASVATVFLREIIRRHGVPKSIVSDRDRVFVSHFWRELFKYHRTTLKRSTAYHPQTDGQSKVVNHSLETYLRCFASFRPNEWVKWLPWAEYWYNTSYHSRIYTTPFKALYGRDPPSMLTYDHGTALTFEADRKRRDVSFGVGDKVYLKLRLYRQGSVVHRASQKLASRLYGPYKVLERVEMMAYRLKLPPASTIYPVFHVSQLKKVIGNQQVKLDLPATNATELAVEPDTVLGTRKMGEQREVLIG</sequence>
<dbReference type="Pfam" id="PF00665">
    <property type="entry name" value="rve"/>
    <property type="match status" value="1"/>
</dbReference>
<organism evidence="2">
    <name type="scientific">Tanacetum cinerariifolium</name>
    <name type="common">Dalmatian daisy</name>
    <name type="synonym">Chrysanthemum cinerariifolium</name>
    <dbReference type="NCBI Taxonomy" id="118510"/>
    <lineage>
        <taxon>Eukaryota</taxon>
        <taxon>Viridiplantae</taxon>
        <taxon>Streptophyta</taxon>
        <taxon>Embryophyta</taxon>
        <taxon>Tracheophyta</taxon>
        <taxon>Spermatophyta</taxon>
        <taxon>Magnoliopsida</taxon>
        <taxon>eudicotyledons</taxon>
        <taxon>Gunneridae</taxon>
        <taxon>Pentapetalae</taxon>
        <taxon>asterids</taxon>
        <taxon>campanulids</taxon>
        <taxon>Asterales</taxon>
        <taxon>Asteraceae</taxon>
        <taxon>Asteroideae</taxon>
        <taxon>Anthemideae</taxon>
        <taxon>Anthemidinae</taxon>
        <taxon>Tanacetum</taxon>
    </lineage>
</organism>